<protein>
    <submittedName>
        <fullName evidence="1">Uncharacterized protein</fullName>
    </submittedName>
</protein>
<dbReference type="Proteomes" id="UP000576082">
    <property type="component" value="Unassembled WGS sequence"/>
</dbReference>
<evidence type="ECO:0000313" key="2">
    <source>
        <dbReference type="Proteomes" id="UP000576082"/>
    </source>
</evidence>
<accession>A0A7X9X9I3</accession>
<reference evidence="1 2" key="1">
    <citation type="submission" date="2020-04" db="EMBL/GenBank/DDBJ databases">
        <title>Flammeovirga sp. SR4, a novel species isolated from seawater.</title>
        <authorList>
            <person name="Wang X."/>
        </authorList>
    </citation>
    <scope>NUCLEOTIDE SEQUENCE [LARGE SCALE GENOMIC DNA]</scope>
    <source>
        <strain evidence="1 2">ATCC 23126</strain>
    </source>
</reference>
<organism evidence="1 2">
    <name type="scientific">Flammeovirga aprica JL-4</name>
    <dbReference type="NCBI Taxonomy" id="694437"/>
    <lineage>
        <taxon>Bacteria</taxon>
        <taxon>Pseudomonadati</taxon>
        <taxon>Bacteroidota</taxon>
        <taxon>Cytophagia</taxon>
        <taxon>Cytophagales</taxon>
        <taxon>Flammeovirgaceae</taxon>
        <taxon>Flammeovirga</taxon>
    </lineage>
</organism>
<evidence type="ECO:0000313" key="1">
    <source>
        <dbReference type="EMBL" id="NME68846.1"/>
    </source>
</evidence>
<dbReference type="EMBL" id="JABANE010000030">
    <property type="protein sequence ID" value="NME68846.1"/>
    <property type="molecule type" value="Genomic_DNA"/>
</dbReference>
<comment type="caution">
    <text evidence="1">The sequence shown here is derived from an EMBL/GenBank/DDBJ whole genome shotgun (WGS) entry which is preliminary data.</text>
</comment>
<dbReference type="AlphaFoldDB" id="A0A7X9X9I3"/>
<name>A0A7X9X9I3_9BACT</name>
<proteinExistence type="predicted"/>
<gene>
    <name evidence="1" type="ORF">HHU12_12810</name>
</gene>
<dbReference type="RefSeq" id="WP_169657138.1">
    <property type="nucleotide sequence ID" value="NZ_JABANE010000030.1"/>
</dbReference>
<sequence length="84" mass="9739">MTLKEEFYIQKVKELSTLRNEALIDTFNAEVGNTAWSNPRGEFLGALNDEISKRNFKDDRLIIKNGRLSIKKRVRLIDNQLSTL</sequence>
<keyword evidence="2" id="KW-1185">Reference proteome</keyword>